<evidence type="ECO:0000313" key="7">
    <source>
        <dbReference type="Proteomes" id="UP000249794"/>
    </source>
</evidence>
<evidence type="ECO:0000313" key="6">
    <source>
        <dbReference type="EMBL" id="PZO58323.1"/>
    </source>
</evidence>
<dbReference type="GO" id="GO:0006865">
    <property type="term" value="P:amino acid transport"/>
    <property type="evidence" value="ECO:0007669"/>
    <property type="project" value="TreeGrafter"/>
</dbReference>
<dbReference type="AlphaFoldDB" id="A0A2W4XLK5"/>
<gene>
    <name evidence="6" type="ORF">DCF15_05650</name>
</gene>
<dbReference type="GO" id="GO:0030288">
    <property type="term" value="C:outer membrane-bounded periplasmic space"/>
    <property type="evidence" value="ECO:0007669"/>
    <property type="project" value="TreeGrafter"/>
</dbReference>
<feature type="domain" description="Solute-binding protein family 3/N-terminal" evidence="5">
    <location>
        <begin position="51"/>
        <end position="274"/>
    </location>
</feature>
<accession>A0A2W4XLK5</accession>
<evidence type="ECO:0000256" key="3">
    <source>
        <dbReference type="ARBA" id="ARBA00022729"/>
    </source>
</evidence>
<dbReference type="PROSITE" id="PS01039">
    <property type="entry name" value="SBP_BACTERIAL_3"/>
    <property type="match status" value="1"/>
</dbReference>
<evidence type="ECO:0000256" key="1">
    <source>
        <dbReference type="ARBA" id="ARBA00010333"/>
    </source>
</evidence>
<dbReference type="GO" id="GO:0005576">
    <property type="term" value="C:extracellular region"/>
    <property type="evidence" value="ECO:0007669"/>
    <property type="project" value="TreeGrafter"/>
</dbReference>
<sequence>MKNLLANLSLMLRAQLLLPSFLLSILLSILSLVNGNRAIAADLSTIRDRGYLTVAVKNNLPPLGFVDAAGNLDGFEIEIARRLAEELLGDASAVRLVPVQNVDRLNAVLEDRVDIAIADITITEPRRRIINFSYPYYLDGVAFITHNSSVQTLPDLRTATIALLNLSSTVPHVRYSLPGARLIGVASYAEGQQLLAAGEVDAFAGDLSVLTGWQRNDPSAYRLLSSYLSAEPLSIAMPKGAQYSDLQRAINQALQRWYEEGWLQERAAFWGLPAAASQFVNLGAEPAQ</sequence>
<name>A0A2W4XLK5_9CYAN</name>
<dbReference type="SMART" id="SM00062">
    <property type="entry name" value="PBPb"/>
    <property type="match status" value="1"/>
</dbReference>
<keyword evidence="3" id="KW-0732">Signal</keyword>
<dbReference type="Proteomes" id="UP000249794">
    <property type="component" value="Unassembled WGS sequence"/>
</dbReference>
<evidence type="ECO:0000259" key="5">
    <source>
        <dbReference type="SMART" id="SM00062"/>
    </source>
</evidence>
<dbReference type="SUPFAM" id="SSF53850">
    <property type="entry name" value="Periplasmic binding protein-like II"/>
    <property type="match status" value="1"/>
</dbReference>
<comment type="similarity">
    <text evidence="1 4">Belongs to the bacterial solute-binding protein 3 family.</text>
</comment>
<keyword evidence="2" id="KW-0813">Transport</keyword>
<dbReference type="InterPro" id="IPR018313">
    <property type="entry name" value="SBP_3_CS"/>
</dbReference>
<dbReference type="Gene3D" id="3.40.190.10">
    <property type="entry name" value="Periplasmic binding protein-like II"/>
    <property type="match status" value="2"/>
</dbReference>
<proteinExistence type="inferred from homology"/>
<dbReference type="InterPro" id="IPR001638">
    <property type="entry name" value="Solute-binding_3/MltF_N"/>
</dbReference>
<dbReference type="PANTHER" id="PTHR30085:SF6">
    <property type="entry name" value="ABC TRANSPORTER GLUTAMINE-BINDING PROTEIN GLNH"/>
    <property type="match status" value="1"/>
</dbReference>
<reference evidence="6 7" key="2">
    <citation type="submission" date="2018-06" db="EMBL/GenBank/DDBJ databases">
        <title>Metagenomic assembly of (sub)arctic Cyanobacteria and their associated microbiome from non-axenic cultures.</title>
        <authorList>
            <person name="Baurain D."/>
        </authorList>
    </citation>
    <scope>NUCLEOTIDE SEQUENCE [LARGE SCALE GENOMIC DNA]</scope>
    <source>
        <strain evidence="6">ULC027bin1</strain>
    </source>
</reference>
<dbReference type="EMBL" id="QBMP01000037">
    <property type="protein sequence ID" value="PZO58323.1"/>
    <property type="molecule type" value="Genomic_DNA"/>
</dbReference>
<dbReference type="InterPro" id="IPR051455">
    <property type="entry name" value="Bact_solute-bind_prot3"/>
</dbReference>
<protein>
    <submittedName>
        <fullName evidence="6">ABC transporter substrate-binding protein</fullName>
    </submittedName>
</protein>
<evidence type="ECO:0000256" key="4">
    <source>
        <dbReference type="RuleBase" id="RU003744"/>
    </source>
</evidence>
<reference evidence="7" key="1">
    <citation type="submission" date="2018-04" db="EMBL/GenBank/DDBJ databases">
        <authorList>
            <person name="Cornet L."/>
        </authorList>
    </citation>
    <scope>NUCLEOTIDE SEQUENCE [LARGE SCALE GENOMIC DNA]</scope>
</reference>
<organism evidence="6 7">
    <name type="scientific">Phormidesmis priestleyi</name>
    <dbReference type="NCBI Taxonomy" id="268141"/>
    <lineage>
        <taxon>Bacteria</taxon>
        <taxon>Bacillati</taxon>
        <taxon>Cyanobacteriota</taxon>
        <taxon>Cyanophyceae</taxon>
        <taxon>Leptolyngbyales</taxon>
        <taxon>Leptolyngbyaceae</taxon>
        <taxon>Phormidesmis</taxon>
    </lineage>
</organism>
<dbReference type="PANTHER" id="PTHR30085">
    <property type="entry name" value="AMINO ACID ABC TRANSPORTER PERMEASE"/>
    <property type="match status" value="1"/>
</dbReference>
<dbReference type="Pfam" id="PF00497">
    <property type="entry name" value="SBP_bac_3"/>
    <property type="match status" value="1"/>
</dbReference>
<comment type="caution">
    <text evidence="6">The sequence shown here is derived from an EMBL/GenBank/DDBJ whole genome shotgun (WGS) entry which is preliminary data.</text>
</comment>
<evidence type="ECO:0000256" key="2">
    <source>
        <dbReference type="ARBA" id="ARBA00022448"/>
    </source>
</evidence>